<dbReference type="InterPro" id="IPR002110">
    <property type="entry name" value="Ankyrin_rpt"/>
</dbReference>
<dbReference type="Pfam" id="PF12796">
    <property type="entry name" value="Ank_2"/>
    <property type="match status" value="1"/>
</dbReference>
<dbReference type="InterPro" id="IPR036770">
    <property type="entry name" value="Ankyrin_rpt-contain_sf"/>
</dbReference>
<keyword evidence="2 3" id="KW-0040">ANK repeat</keyword>
<dbReference type="PROSITE" id="PS50297">
    <property type="entry name" value="ANK_REP_REGION"/>
    <property type="match status" value="2"/>
</dbReference>
<dbReference type="EMBL" id="JACSDZ010000002">
    <property type="protein sequence ID" value="KAF7414236.1"/>
    <property type="molecule type" value="Genomic_DNA"/>
</dbReference>
<evidence type="ECO:0000256" key="2">
    <source>
        <dbReference type="ARBA" id="ARBA00023043"/>
    </source>
</evidence>
<keyword evidence="5" id="KW-1185">Reference proteome</keyword>
<dbReference type="Proteomes" id="UP000617340">
    <property type="component" value="Unassembled WGS sequence"/>
</dbReference>
<comment type="caution">
    <text evidence="4">The sequence shown here is derived from an EMBL/GenBank/DDBJ whole genome shotgun (WGS) entry which is preliminary data.</text>
</comment>
<evidence type="ECO:0000256" key="1">
    <source>
        <dbReference type="ARBA" id="ARBA00022737"/>
    </source>
</evidence>
<organism evidence="4 5">
    <name type="scientific">Vespula germanica</name>
    <name type="common">German yellow jacket</name>
    <name type="synonym">Paravespula germanica</name>
    <dbReference type="NCBI Taxonomy" id="30212"/>
    <lineage>
        <taxon>Eukaryota</taxon>
        <taxon>Metazoa</taxon>
        <taxon>Ecdysozoa</taxon>
        <taxon>Arthropoda</taxon>
        <taxon>Hexapoda</taxon>
        <taxon>Insecta</taxon>
        <taxon>Pterygota</taxon>
        <taxon>Neoptera</taxon>
        <taxon>Endopterygota</taxon>
        <taxon>Hymenoptera</taxon>
        <taxon>Apocrita</taxon>
        <taxon>Aculeata</taxon>
        <taxon>Vespoidea</taxon>
        <taxon>Vespidae</taxon>
        <taxon>Vespinae</taxon>
        <taxon>Vespula</taxon>
    </lineage>
</organism>
<dbReference type="Gene3D" id="1.25.40.20">
    <property type="entry name" value="Ankyrin repeat-containing domain"/>
    <property type="match status" value="1"/>
</dbReference>
<dbReference type="InterPro" id="IPR051070">
    <property type="entry name" value="NF-kappa-B_inhibitor"/>
</dbReference>
<dbReference type="PANTHER" id="PTHR46680:SF3">
    <property type="entry name" value="NF-KAPPA-B INHIBITOR CACTUS"/>
    <property type="match status" value="1"/>
</dbReference>
<protein>
    <submittedName>
        <fullName evidence="4">Uncharacterized protein</fullName>
    </submittedName>
</protein>
<dbReference type="AlphaFoldDB" id="A0A834U1E1"/>
<feature type="repeat" description="ANK" evidence="3">
    <location>
        <begin position="757"/>
        <end position="789"/>
    </location>
</feature>
<dbReference type="GO" id="GO:0071356">
    <property type="term" value="P:cellular response to tumor necrosis factor"/>
    <property type="evidence" value="ECO:0007669"/>
    <property type="project" value="TreeGrafter"/>
</dbReference>
<dbReference type="GO" id="GO:0005829">
    <property type="term" value="C:cytosol"/>
    <property type="evidence" value="ECO:0007669"/>
    <property type="project" value="TreeGrafter"/>
</dbReference>
<accession>A0A834U1E1</accession>
<dbReference type="PANTHER" id="PTHR46680">
    <property type="entry name" value="NF-KAPPA-B INHIBITOR ALPHA"/>
    <property type="match status" value="1"/>
</dbReference>
<gene>
    <name evidence="4" type="ORF">HZH68_002725</name>
</gene>
<proteinExistence type="predicted"/>
<reference evidence="4" key="1">
    <citation type="journal article" date="2020" name="G3 (Bethesda)">
        <title>High-Quality Assemblies for Three Invasive Social Wasps from the &lt;i&gt;Vespula&lt;/i&gt; Genus.</title>
        <authorList>
            <person name="Harrop T.W.R."/>
            <person name="Guhlin J."/>
            <person name="McLaughlin G.M."/>
            <person name="Permina E."/>
            <person name="Stockwell P."/>
            <person name="Gilligan J."/>
            <person name="Le Lec M.F."/>
            <person name="Gruber M.A.M."/>
            <person name="Quinn O."/>
            <person name="Lovegrove M."/>
            <person name="Duncan E.J."/>
            <person name="Remnant E.J."/>
            <person name="Van Eeckhoven J."/>
            <person name="Graham B."/>
            <person name="Knapp R.A."/>
            <person name="Langford K.W."/>
            <person name="Kronenberg Z."/>
            <person name="Press M.O."/>
            <person name="Eacker S.M."/>
            <person name="Wilson-Rankin E.E."/>
            <person name="Purcell J."/>
            <person name="Lester P.J."/>
            <person name="Dearden P.K."/>
        </authorList>
    </citation>
    <scope>NUCLEOTIDE SEQUENCE</scope>
    <source>
        <strain evidence="4">Linc-1</strain>
    </source>
</reference>
<sequence>MDNKQVTECIREFTLRQQYPSIAPKQKNTNLPKVKVETKTCSQSLIPTKTKLMSTVNVQIKDGFHKLRLKSPSGKYLGEFNAQMLSYNSNIIKSKTLINQNKCKNLNKSVILSNVMSEDKAKKLVTIVPLQSIKNIINVSKLENTISSEKNNGNVNKKCQAKTISLNNIVTADKCQKKKENTNTTDMDIDIITNNECNKNGESEYKQIQNTLVKNENKLKSTKDVLLDINVSENIKQIKNTNSLSELSEYILFPKNKNVIDTFSSTFSNQSVNMSNNIIKIVDKKSSDIDNSVLDNNKLFNNTKKELYLLPVNNEDIDISFEQNNKVINLKSDDHILSEESVNMTSNERTATNISNHQNMIVHNNEISLSDNCITRKDNDNVTHINHDNDNVTHINHDNDNVCNNISLKYDNDNIPVVSAENGYTNFKSQNVNNHSIKNHFDDDIPLQKPLSSNWNTLKEIVTIKDEQIRIKTFKALVDCIAINEQIPSHLPTDLKTMCDIKIQTDINSFEPQNFTTTEKNTFGIPNIKLKESYLANTIENSNINLVNDIYENSFFSLSNQSEESNIYLEKFTDDVCNKNSGANKVKQILSQANPFYNKIFKQLQKDFETAKQWDENGMLNIHRAVINNRVYDAQRHLMVLEACNINVDIPTESHMTSLELAVKHNVSTEIVKLLLKAGANPVSLKPVHESALIIASKTNFSLLPELVKHVSCIKLLNNVDFTGFAPLHYCAQYGNLKGVISLINMGANINLKESRSGRTPLFLAIENKHPIIAKKLIEHGASINIPNFAGQTVISLAD</sequence>
<dbReference type="GO" id="GO:0051059">
    <property type="term" value="F:NF-kappaB binding"/>
    <property type="evidence" value="ECO:0007669"/>
    <property type="project" value="TreeGrafter"/>
</dbReference>
<keyword evidence="1" id="KW-0677">Repeat</keyword>
<dbReference type="SMART" id="SM00248">
    <property type="entry name" value="ANK"/>
    <property type="match status" value="3"/>
</dbReference>
<feature type="repeat" description="ANK" evidence="3">
    <location>
        <begin position="723"/>
        <end position="755"/>
    </location>
</feature>
<evidence type="ECO:0000313" key="4">
    <source>
        <dbReference type="EMBL" id="KAF7414236.1"/>
    </source>
</evidence>
<evidence type="ECO:0000313" key="5">
    <source>
        <dbReference type="Proteomes" id="UP000617340"/>
    </source>
</evidence>
<dbReference type="PROSITE" id="PS50088">
    <property type="entry name" value="ANK_REPEAT"/>
    <property type="match status" value="2"/>
</dbReference>
<dbReference type="SUPFAM" id="SSF48403">
    <property type="entry name" value="Ankyrin repeat"/>
    <property type="match status" value="1"/>
</dbReference>
<evidence type="ECO:0000256" key="3">
    <source>
        <dbReference type="PROSITE-ProRule" id="PRU00023"/>
    </source>
</evidence>
<name>A0A834U1E1_VESGE</name>